<keyword evidence="2" id="KW-1185">Reference proteome</keyword>
<dbReference type="Proteomes" id="UP000504606">
    <property type="component" value="Unplaced"/>
</dbReference>
<dbReference type="AlphaFoldDB" id="A0A6J1TIG1"/>
<dbReference type="CDD" id="cd09917">
    <property type="entry name" value="F-box_SF"/>
    <property type="match status" value="1"/>
</dbReference>
<accession>A0A6J1TIG1</accession>
<dbReference type="GeneID" id="113217396"/>
<dbReference type="OrthoDB" id="101791at2759"/>
<name>A0A6J1TIG1_FRAOC</name>
<gene>
    <name evidence="3" type="primary">LOC113217396</name>
</gene>
<dbReference type="InterPro" id="IPR001810">
    <property type="entry name" value="F-box_dom"/>
</dbReference>
<protein>
    <submittedName>
        <fullName evidence="3">Uncharacterized protein LOC113217396</fullName>
    </submittedName>
</protein>
<dbReference type="InterPro" id="IPR036047">
    <property type="entry name" value="F-box-like_dom_sf"/>
</dbReference>
<dbReference type="Gene3D" id="1.20.1280.50">
    <property type="match status" value="1"/>
</dbReference>
<feature type="domain" description="F-box" evidence="1">
    <location>
        <begin position="1"/>
        <end position="44"/>
    </location>
</feature>
<dbReference type="SUPFAM" id="SSF81383">
    <property type="entry name" value="F-box domain"/>
    <property type="match status" value="1"/>
</dbReference>
<evidence type="ECO:0000313" key="3">
    <source>
        <dbReference type="RefSeq" id="XP_026293068.1"/>
    </source>
</evidence>
<dbReference type="SMART" id="SM00256">
    <property type="entry name" value="FBOX"/>
    <property type="match status" value="1"/>
</dbReference>
<proteinExistence type="predicted"/>
<evidence type="ECO:0000313" key="2">
    <source>
        <dbReference type="Proteomes" id="UP000504606"/>
    </source>
</evidence>
<organism evidence="2 3">
    <name type="scientific">Frankliniella occidentalis</name>
    <name type="common">Western flower thrips</name>
    <name type="synonym">Euthrips occidentalis</name>
    <dbReference type="NCBI Taxonomy" id="133901"/>
    <lineage>
        <taxon>Eukaryota</taxon>
        <taxon>Metazoa</taxon>
        <taxon>Ecdysozoa</taxon>
        <taxon>Arthropoda</taxon>
        <taxon>Hexapoda</taxon>
        <taxon>Insecta</taxon>
        <taxon>Pterygota</taxon>
        <taxon>Neoptera</taxon>
        <taxon>Paraneoptera</taxon>
        <taxon>Thysanoptera</taxon>
        <taxon>Terebrantia</taxon>
        <taxon>Thripoidea</taxon>
        <taxon>Thripidae</taxon>
        <taxon>Frankliniella</taxon>
    </lineage>
</organism>
<dbReference type="PROSITE" id="PS50181">
    <property type="entry name" value="FBOX"/>
    <property type="match status" value="1"/>
</dbReference>
<evidence type="ECO:0000259" key="1">
    <source>
        <dbReference type="PROSITE" id="PS50181"/>
    </source>
</evidence>
<dbReference type="Pfam" id="PF12937">
    <property type="entry name" value="F-box-like"/>
    <property type="match status" value="1"/>
</dbReference>
<sequence>MEALLDEVLVMVLQYLDVPDLLACRLVSQRVGALVLHPCVWARRPFNPYDGEGRRRQWAGGDDDVGVLTQCVCPVLRLSPCLGALHVVLPPPRWCPAALYSSTGCAAARLRLVVNGSIVASKAAEFVRRQEALGRLRFVDLAAYKGTGAGVSALLCTVLSVPGLEGLALSLVFRPDPTVAVACSSSATAPHLKRFHCNLDPWTEDLVNAVLVAHAATLEGVHLIRYTCYDGGIMTFHPETLSLLAGAPNLSELTCDCHPGLGAVPHESLTVLHLSMHYKQAGCSTPSAVEEAAELLQRAEHLREVTLEYTFPHRPYADLFAGVDLVLALASSRPSRVEKLTIQNNNYVYGVEVPGEVQINVLVEGQVHVQVHPVLQWEPSPDLKPCPQLQQLISTLPSLPHLRHLQVGAVTTELLLALLCPDTVPALQRVELSLEDVECIHEWLHQGDMVKGLMSARPSLHLELQANYCTLKYCKVCLQSCHKELWDERTARALGFEPARLGLFAHDPAERCFVDHTADRRRWLRVPLVEVPCDANGRLFEVLDSVISSALLASSNLKQ</sequence>
<reference evidence="3" key="1">
    <citation type="submission" date="2025-08" db="UniProtKB">
        <authorList>
            <consortium name="RefSeq"/>
        </authorList>
    </citation>
    <scope>IDENTIFICATION</scope>
    <source>
        <tissue evidence="3">Whole organism</tissue>
    </source>
</reference>
<dbReference type="KEGG" id="foc:113217396"/>
<dbReference type="RefSeq" id="XP_026293068.1">
    <property type="nucleotide sequence ID" value="XM_026437283.2"/>
</dbReference>